<evidence type="ECO:0000313" key="9">
    <source>
        <dbReference type="Proteomes" id="UP000756387"/>
    </source>
</evidence>
<keyword evidence="1" id="KW-0547">Nucleotide-binding</keyword>
<feature type="region of interest" description="Disordered" evidence="5">
    <location>
        <begin position="519"/>
        <end position="539"/>
    </location>
</feature>
<proteinExistence type="predicted"/>
<name>A0ABR9RVQ9_9ACTN</name>
<dbReference type="EMBL" id="JADCSA010000014">
    <property type="protein sequence ID" value="MBE7325687.1"/>
    <property type="molecule type" value="Genomic_DNA"/>
</dbReference>
<evidence type="ECO:0000259" key="7">
    <source>
        <dbReference type="Pfam" id="PF13482"/>
    </source>
</evidence>
<dbReference type="InterPro" id="IPR019993">
    <property type="entry name" value="RecB_nuclease_TM0106_put"/>
</dbReference>
<organism evidence="8 9">
    <name type="scientific">Nocardioides malaquae</name>
    <dbReference type="NCBI Taxonomy" id="2773426"/>
    <lineage>
        <taxon>Bacteria</taxon>
        <taxon>Bacillati</taxon>
        <taxon>Actinomycetota</taxon>
        <taxon>Actinomycetes</taxon>
        <taxon>Propionibacteriales</taxon>
        <taxon>Nocardioidaceae</taxon>
        <taxon>Nocardioides</taxon>
    </lineage>
</organism>
<comment type="caution">
    <text evidence="8">The sequence shown here is derived from an EMBL/GenBank/DDBJ whole genome shotgun (WGS) entry which is preliminary data.</text>
</comment>
<dbReference type="InterPro" id="IPR047187">
    <property type="entry name" value="SF1_C_Upf1"/>
</dbReference>
<evidence type="ECO:0000256" key="4">
    <source>
        <dbReference type="ARBA" id="ARBA00022840"/>
    </source>
</evidence>
<dbReference type="NCBIfam" id="TIGR03491">
    <property type="entry name" value="TM0106 family RecB-like putative nuclease"/>
    <property type="match status" value="1"/>
</dbReference>
<accession>A0ABR9RVQ9</accession>
<sequence>MFLIDDALHWSASDLTAAAECEYRLLRTLDQKLGRVEALEDAGDPFMDHIATLGDVHEERLLSAYRAEQHVVSLPPVEPPYTAAKLAAAHAATLAALEGDADVIHQAAFSDGEFFGYADFVERTDAGWLVADAKLARSAKPKALVQLGAYADQVERMGVPLAPEVALLLGNGERVTFRVDDVRGVFHERRDRLRHLLGTHRSGGVPVAWGDERYVACGRCAECQAAITDTDDVLLVAGLSVEHRRRLHEVGVRTVQDLATATTRPEQIAPATFERLRAQAALQWKQMSGGDDAPVTYELKPDAADTLARMPAPSQGDLFFDFEGDPMYDEGDPRVVGLEYLWGVLDTDEKYLPIWAHTRAQERDAFTQFVDLVNERRALHPDLHVYHYAPYETTALKRLAMRYQVKEDELDDLLRAGVFVDLFATVKGAIRVSQPSYSIKKLEPLYMGDELRSDDEDAVGDGAASVLAYHEYRDWISDQPEKAAKREAALADYNEYDCLSTLRLRDWLLERAAEAGVRGQITPSAAEDAEPTAPAESASAGVVVEDPLFDHLMARSGPTIRKDRTPEQQAYAMLANALDYHRREDKQYWWEHLERLSHPLDEWVGHRDVFCIEAVEVLQEWAVPEGRATNSRRVLRVVGDWSPGSKEADQVQAVYAVPGPSQGFGPERAPFTACGVDITRDPDDPRVITITESCKPDAVHSAHPVALVPGPPPRSTNLQVAITEVCSAADAAPSLPERAVLDLLARRTPRTHAGAALPRSGHMIDDVVGALLAMDDSYVAIQGPPGTGKTYSGSRVVRTLVKQHGWRVGVVAQSHAVVENMLAGVVKAGLDPGLVGKAKTKSNTATWTELQKVAPWLEEQAGGCVVGGTVFDFANPTTIPRDTLDLIVVDEAGQFSLAATLAASVAGKRLLLLGDPQQLPQVSKGSHAEPVDTSALGWLMEGSETLDEAYGYFLGETFRMHPALTTKVSRLSYENRLHVSATAPQRRLDGTEPGLEVVHVAHTGCRTESPAEADEVVTQVQAHLGRTWHDPDDSRAPRPLEPGDFLVVAPYNAQVQLIRAALDAAGLTGVRVGTVDKFQGQEAPIALVSMTASSHGDVPRGMGFVLSRNRVNVAVSRAQWKAVVIRSHALTSYMPRSAKGVEELGAFIGLCRG</sequence>
<evidence type="ECO:0000256" key="1">
    <source>
        <dbReference type="ARBA" id="ARBA00022741"/>
    </source>
</evidence>
<dbReference type="Gene3D" id="3.40.50.300">
    <property type="entry name" value="P-loop containing nucleotide triphosphate hydrolases"/>
    <property type="match status" value="2"/>
</dbReference>
<evidence type="ECO:0000256" key="5">
    <source>
        <dbReference type="SAM" id="MobiDB-lite"/>
    </source>
</evidence>
<dbReference type="InterPro" id="IPR050534">
    <property type="entry name" value="Coronavir_polyprotein_1ab"/>
</dbReference>
<gene>
    <name evidence="8" type="ORF">IEQ44_13625</name>
</gene>
<evidence type="ECO:0000256" key="2">
    <source>
        <dbReference type="ARBA" id="ARBA00022801"/>
    </source>
</evidence>
<feature type="domain" description="DNA2/NAM7 helicase-like C-terminal" evidence="6">
    <location>
        <begin position="949"/>
        <end position="1125"/>
    </location>
</feature>
<dbReference type="InterPro" id="IPR038720">
    <property type="entry name" value="YprB_RNase_H-like_dom"/>
</dbReference>
<feature type="domain" description="YprB ribonuclease H-like" evidence="7">
    <location>
        <begin position="318"/>
        <end position="508"/>
    </location>
</feature>
<keyword evidence="4" id="KW-0067">ATP-binding</keyword>
<dbReference type="CDD" id="cd18808">
    <property type="entry name" value="SF1_C_Upf1"/>
    <property type="match status" value="1"/>
</dbReference>
<evidence type="ECO:0000313" key="8">
    <source>
        <dbReference type="EMBL" id="MBE7325687.1"/>
    </source>
</evidence>
<keyword evidence="9" id="KW-1185">Reference proteome</keyword>
<dbReference type="RefSeq" id="WP_193639009.1">
    <property type="nucleotide sequence ID" value="NZ_JADCSA010000014.1"/>
</dbReference>
<dbReference type="CDD" id="cd17934">
    <property type="entry name" value="DEXXQc_Upf1-like"/>
    <property type="match status" value="1"/>
</dbReference>
<dbReference type="PANTHER" id="PTHR43788">
    <property type="entry name" value="DNA2/NAM7 HELICASE FAMILY MEMBER"/>
    <property type="match status" value="1"/>
</dbReference>
<protein>
    <submittedName>
        <fullName evidence="8">TM0106 family RecB-like putative nuclease</fullName>
    </submittedName>
</protein>
<keyword evidence="2" id="KW-0378">Hydrolase</keyword>
<dbReference type="PANTHER" id="PTHR43788:SF8">
    <property type="entry name" value="DNA-BINDING PROTEIN SMUBP-2"/>
    <property type="match status" value="1"/>
</dbReference>
<dbReference type="InterPro" id="IPR027417">
    <property type="entry name" value="P-loop_NTPase"/>
</dbReference>
<reference evidence="8 9" key="1">
    <citation type="submission" date="2020-10" db="EMBL/GenBank/DDBJ databases">
        <title>Nocardioides sp. isolated from sludge.</title>
        <authorList>
            <person name="Zhang X."/>
        </authorList>
    </citation>
    <scope>NUCLEOTIDE SEQUENCE [LARGE SCALE GENOMIC DNA]</scope>
    <source>
        <strain evidence="8 9">Y6</strain>
    </source>
</reference>
<dbReference type="SUPFAM" id="SSF53098">
    <property type="entry name" value="Ribonuclease H-like"/>
    <property type="match status" value="1"/>
</dbReference>
<feature type="compositionally biased region" description="Low complexity" evidence="5">
    <location>
        <begin position="522"/>
        <end position="539"/>
    </location>
</feature>
<dbReference type="Pfam" id="PF13604">
    <property type="entry name" value="AAA_30"/>
    <property type="match status" value="1"/>
</dbReference>
<evidence type="ECO:0000256" key="3">
    <source>
        <dbReference type="ARBA" id="ARBA00022806"/>
    </source>
</evidence>
<dbReference type="InterPro" id="IPR012337">
    <property type="entry name" value="RNaseH-like_sf"/>
</dbReference>
<keyword evidence="3" id="KW-0347">Helicase</keyword>
<dbReference type="InterPro" id="IPR041679">
    <property type="entry name" value="DNA2/NAM7-like_C"/>
</dbReference>
<dbReference type="Pfam" id="PF13482">
    <property type="entry name" value="RNase_H_2"/>
    <property type="match status" value="1"/>
</dbReference>
<dbReference type="Proteomes" id="UP000756387">
    <property type="component" value="Unassembled WGS sequence"/>
</dbReference>
<dbReference type="SUPFAM" id="SSF52540">
    <property type="entry name" value="P-loop containing nucleoside triphosphate hydrolases"/>
    <property type="match status" value="1"/>
</dbReference>
<dbReference type="Pfam" id="PF13087">
    <property type="entry name" value="AAA_12"/>
    <property type="match status" value="1"/>
</dbReference>
<evidence type="ECO:0000259" key="6">
    <source>
        <dbReference type="Pfam" id="PF13087"/>
    </source>
</evidence>